<dbReference type="PANTHER" id="PTHR42111:SF1">
    <property type="entry name" value="YALI0D23727P"/>
    <property type="match status" value="1"/>
</dbReference>
<accession>A0A5M8PPH1</accession>
<feature type="region of interest" description="Disordered" evidence="1">
    <location>
        <begin position="1"/>
        <end position="139"/>
    </location>
</feature>
<dbReference type="PANTHER" id="PTHR42111">
    <property type="entry name" value="YALI0D23727P"/>
    <property type="match status" value="1"/>
</dbReference>
<feature type="region of interest" description="Disordered" evidence="1">
    <location>
        <begin position="267"/>
        <end position="336"/>
    </location>
</feature>
<feature type="region of interest" description="Disordered" evidence="1">
    <location>
        <begin position="349"/>
        <end position="383"/>
    </location>
</feature>
<feature type="compositionally biased region" description="Polar residues" evidence="1">
    <location>
        <begin position="82"/>
        <end position="91"/>
    </location>
</feature>
<sequence>MSALHGYELRDVESGSRTSSVPLLQERFSESAPPTSASTESADGESLEADPKSGKRRFWIIGKKKEDEKLKKQKDAGAVTGTPASMASNTAVKPLSPLHSSESAYDPTNTHAISHPYGSPISPGRNLNSPSPRMHSPASSQIFERNVQEDGLYASASPAIPAHITTENHIPPVLDASSVAITDDHLNPDNVEIVMHSAHQPAAVTVTGTGSCEATGTAWQDDLVAHPDNDDAASNYGALDANDVRRLSFISFADVVHAEHVDYPGSRDPGHLAGGPGAGLSLGAFRSPSPVPSQSLGGSPVMSGSTSFKGQETSPNRGGRGHVASHLGHSPPTGGELTIETMRQALRRTGSGDLSGARSQPISAVGGDDGAPEHTFKGMMDTL</sequence>
<dbReference type="EMBL" id="VXIT01000007">
    <property type="protein sequence ID" value="KAA6411390.1"/>
    <property type="molecule type" value="Genomic_DNA"/>
</dbReference>
<feature type="compositionally biased region" description="Low complexity" evidence="1">
    <location>
        <begin position="30"/>
        <end position="41"/>
    </location>
</feature>
<proteinExistence type="predicted"/>
<name>A0A5M8PPH1_9LECA</name>
<evidence type="ECO:0000256" key="1">
    <source>
        <dbReference type="SAM" id="MobiDB-lite"/>
    </source>
</evidence>
<feature type="compositionally biased region" description="Polar residues" evidence="1">
    <location>
        <begin position="125"/>
        <end position="139"/>
    </location>
</feature>
<dbReference type="OrthoDB" id="5364312at2759"/>
<dbReference type="AlphaFoldDB" id="A0A5M8PPH1"/>
<protein>
    <submittedName>
        <fullName evidence="2">Uncharacterized protein</fullName>
    </submittedName>
</protein>
<feature type="compositionally biased region" description="Basic and acidic residues" evidence="1">
    <location>
        <begin position="63"/>
        <end position="75"/>
    </location>
</feature>
<reference evidence="2 3" key="1">
    <citation type="submission" date="2019-09" db="EMBL/GenBank/DDBJ databases">
        <title>The hologenome of the rock-dwelling lichen Lasallia pustulata.</title>
        <authorList>
            <person name="Greshake Tzovaras B."/>
            <person name="Segers F."/>
            <person name="Bicker A."/>
            <person name="Dal Grande F."/>
            <person name="Otte J."/>
            <person name="Hankeln T."/>
            <person name="Schmitt I."/>
            <person name="Ebersberger I."/>
        </authorList>
    </citation>
    <scope>NUCLEOTIDE SEQUENCE [LARGE SCALE GENOMIC DNA]</scope>
    <source>
        <strain evidence="2">A1-1</strain>
    </source>
</reference>
<feature type="compositionally biased region" description="Polar residues" evidence="1">
    <location>
        <begin position="98"/>
        <end position="112"/>
    </location>
</feature>
<feature type="compositionally biased region" description="Polar residues" evidence="1">
    <location>
        <begin position="292"/>
        <end position="316"/>
    </location>
</feature>
<organism evidence="2 3">
    <name type="scientific">Lasallia pustulata</name>
    <dbReference type="NCBI Taxonomy" id="136370"/>
    <lineage>
        <taxon>Eukaryota</taxon>
        <taxon>Fungi</taxon>
        <taxon>Dikarya</taxon>
        <taxon>Ascomycota</taxon>
        <taxon>Pezizomycotina</taxon>
        <taxon>Lecanoromycetes</taxon>
        <taxon>OSLEUM clade</taxon>
        <taxon>Umbilicariomycetidae</taxon>
        <taxon>Umbilicariales</taxon>
        <taxon>Umbilicariaceae</taxon>
        <taxon>Lasallia</taxon>
    </lineage>
</organism>
<evidence type="ECO:0000313" key="2">
    <source>
        <dbReference type="EMBL" id="KAA6411390.1"/>
    </source>
</evidence>
<gene>
    <name evidence="2" type="ORF">FRX48_04670</name>
</gene>
<comment type="caution">
    <text evidence="2">The sequence shown here is derived from an EMBL/GenBank/DDBJ whole genome shotgun (WGS) entry which is preliminary data.</text>
</comment>
<evidence type="ECO:0000313" key="3">
    <source>
        <dbReference type="Proteomes" id="UP000324767"/>
    </source>
</evidence>
<dbReference type="Proteomes" id="UP000324767">
    <property type="component" value="Unassembled WGS sequence"/>
</dbReference>